<organism evidence="2 3">
    <name type="scientific">Dispira parvispora</name>
    <dbReference type="NCBI Taxonomy" id="1520584"/>
    <lineage>
        <taxon>Eukaryota</taxon>
        <taxon>Fungi</taxon>
        <taxon>Fungi incertae sedis</taxon>
        <taxon>Zoopagomycota</taxon>
        <taxon>Kickxellomycotina</taxon>
        <taxon>Dimargaritomycetes</taxon>
        <taxon>Dimargaritales</taxon>
        <taxon>Dimargaritaceae</taxon>
        <taxon>Dispira</taxon>
    </lineage>
</organism>
<keyword evidence="3" id="KW-1185">Reference proteome</keyword>
<comment type="caution">
    <text evidence="2">The sequence shown here is derived from an EMBL/GenBank/DDBJ whole genome shotgun (WGS) entry which is preliminary data.</text>
</comment>
<evidence type="ECO:0000313" key="3">
    <source>
        <dbReference type="Proteomes" id="UP001150925"/>
    </source>
</evidence>
<dbReference type="Pfam" id="PF06644">
    <property type="entry name" value="ATP11"/>
    <property type="match status" value="1"/>
</dbReference>
<dbReference type="AlphaFoldDB" id="A0A9W8ASG4"/>
<feature type="compositionally biased region" description="Polar residues" evidence="1">
    <location>
        <begin position="78"/>
        <end position="92"/>
    </location>
</feature>
<feature type="region of interest" description="Disordered" evidence="1">
    <location>
        <begin position="74"/>
        <end position="134"/>
    </location>
</feature>
<dbReference type="GO" id="GO:0005739">
    <property type="term" value="C:mitochondrion"/>
    <property type="evidence" value="ECO:0007669"/>
    <property type="project" value="InterPro"/>
</dbReference>
<name>A0A9W8ASG4_9FUNG</name>
<dbReference type="GO" id="GO:0065003">
    <property type="term" value="P:protein-containing complex assembly"/>
    <property type="evidence" value="ECO:0007669"/>
    <property type="project" value="InterPro"/>
</dbReference>
<sequence>MALRMLRSMGSRLATSDPHRSAYCLSIPATSLLFQKRLQSSTVTDVRQKYNEKLKTKAQREGFGSVEEMVAHYKRVQAKNTQEESTSNESKQTPVTPTSRATSSSPSEPADILKQQTYYRSQDAGQTGAGQYVK</sequence>
<dbReference type="InterPro" id="IPR010591">
    <property type="entry name" value="ATP11"/>
</dbReference>
<reference evidence="2" key="1">
    <citation type="submission" date="2022-07" db="EMBL/GenBank/DDBJ databases">
        <title>Phylogenomic reconstructions and comparative analyses of Kickxellomycotina fungi.</title>
        <authorList>
            <person name="Reynolds N.K."/>
            <person name="Stajich J.E."/>
            <person name="Barry K."/>
            <person name="Grigoriev I.V."/>
            <person name="Crous P."/>
            <person name="Smith M.E."/>
        </authorList>
    </citation>
    <scope>NUCLEOTIDE SEQUENCE</scope>
    <source>
        <strain evidence="2">RSA 1196</strain>
    </source>
</reference>
<protein>
    <submittedName>
        <fullName evidence="2">Uncharacterized protein</fullName>
    </submittedName>
</protein>
<proteinExistence type="predicted"/>
<accession>A0A9W8ASG4</accession>
<evidence type="ECO:0000313" key="2">
    <source>
        <dbReference type="EMBL" id="KAJ1963831.1"/>
    </source>
</evidence>
<dbReference type="EMBL" id="JANBPY010000771">
    <property type="protein sequence ID" value="KAJ1963831.1"/>
    <property type="molecule type" value="Genomic_DNA"/>
</dbReference>
<evidence type="ECO:0000256" key="1">
    <source>
        <dbReference type="SAM" id="MobiDB-lite"/>
    </source>
</evidence>
<feature type="compositionally biased region" description="Polar residues" evidence="1">
    <location>
        <begin position="114"/>
        <end position="125"/>
    </location>
</feature>
<dbReference type="Proteomes" id="UP001150925">
    <property type="component" value="Unassembled WGS sequence"/>
</dbReference>
<feature type="non-terminal residue" evidence="2">
    <location>
        <position position="134"/>
    </location>
</feature>
<feature type="compositionally biased region" description="Low complexity" evidence="1">
    <location>
        <begin position="93"/>
        <end position="109"/>
    </location>
</feature>
<gene>
    <name evidence="2" type="ORF">IWQ62_003101</name>
</gene>